<name>A0ABU7MJZ3_9ACTN</name>
<comment type="caution">
    <text evidence="3">The sequence shown here is derived from an EMBL/GenBank/DDBJ whole genome shotgun (WGS) entry which is preliminary data.</text>
</comment>
<sequence>MLPTLLLVAHGSRDPRFAATAARLRDAVGAALPGVDTRLAYLDLNEPLVGPALDEIVGDCVVVPLLFAAGYHSKVDLPAIIAEHASGHREVTQTDVIGTFPLAAALAERIAEAGVADPAEDRVGVILTAVGSSDRAADSHVRRRAIELSMLINRPVEVVFATKLGAREHRLRNAIRRLRSAGAQRIVVSPYFLSAGLLTERVEAALDSHAEPVTVAGPLGAHRDVVEAVCHQYWLGATSSAAADQEPLGAAAFVTRT</sequence>
<gene>
    <name evidence="3" type="ORF">VZC37_24070</name>
</gene>
<dbReference type="PANTHER" id="PTHR33542:SF5">
    <property type="entry name" value="FERROCHELATASE CHE1"/>
    <property type="match status" value="1"/>
</dbReference>
<dbReference type="PANTHER" id="PTHR33542">
    <property type="entry name" value="SIROHYDROCHLORIN FERROCHELATASE, CHLOROPLASTIC"/>
    <property type="match status" value="1"/>
</dbReference>
<evidence type="ECO:0000256" key="1">
    <source>
        <dbReference type="ARBA" id="ARBA00022723"/>
    </source>
</evidence>
<reference evidence="3 4" key="1">
    <citation type="submission" date="2024-01" db="EMBL/GenBank/DDBJ databases">
        <title>Draft genome sequence of Gordonia sp. LSe1-13.</title>
        <authorList>
            <person name="Suphannarot A."/>
            <person name="Mingma R."/>
        </authorList>
    </citation>
    <scope>NUCLEOTIDE SEQUENCE [LARGE SCALE GENOMIC DNA]</scope>
    <source>
        <strain evidence="3 4">LSe1-13</strain>
    </source>
</reference>
<dbReference type="InterPro" id="IPR050963">
    <property type="entry name" value="Sirohydro_Cobaltochel/CbiX"/>
</dbReference>
<dbReference type="RefSeq" id="WP_330436543.1">
    <property type="nucleotide sequence ID" value="NZ_JAZDUF010000011.1"/>
</dbReference>
<dbReference type="Proteomes" id="UP001347146">
    <property type="component" value="Unassembled WGS sequence"/>
</dbReference>
<evidence type="ECO:0000313" key="3">
    <source>
        <dbReference type="EMBL" id="MEE3853434.1"/>
    </source>
</evidence>
<evidence type="ECO:0000313" key="4">
    <source>
        <dbReference type="Proteomes" id="UP001347146"/>
    </source>
</evidence>
<proteinExistence type="predicted"/>
<keyword evidence="2" id="KW-0456">Lyase</keyword>
<keyword evidence="1" id="KW-0479">Metal-binding</keyword>
<dbReference type="CDD" id="cd03416">
    <property type="entry name" value="CbiX_SirB_N"/>
    <property type="match status" value="1"/>
</dbReference>
<protein>
    <submittedName>
        <fullName evidence="3">Sirohydrochlorin chelatase</fullName>
    </submittedName>
</protein>
<evidence type="ECO:0000256" key="2">
    <source>
        <dbReference type="ARBA" id="ARBA00023239"/>
    </source>
</evidence>
<dbReference type="InterPro" id="IPR002762">
    <property type="entry name" value="CbiX-like"/>
</dbReference>
<dbReference type="Gene3D" id="3.40.50.1400">
    <property type="match status" value="2"/>
</dbReference>
<dbReference type="Pfam" id="PF01903">
    <property type="entry name" value="CbiX"/>
    <property type="match status" value="2"/>
</dbReference>
<keyword evidence="4" id="KW-1185">Reference proteome</keyword>
<dbReference type="EMBL" id="JAZDUF010000011">
    <property type="protein sequence ID" value="MEE3853434.1"/>
    <property type="molecule type" value="Genomic_DNA"/>
</dbReference>
<dbReference type="SUPFAM" id="SSF53800">
    <property type="entry name" value="Chelatase"/>
    <property type="match status" value="1"/>
</dbReference>
<organism evidence="3 4">
    <name type="scientific">Gordonia sesuvii</name>
    <dbReference type="NCBI Taxonomy" id="3116777"/>
    <lineage>
        <taxon>Bacteria</taxon>
        <taxon>Bacillati</taxon>
        <taxon>Actinomycetota</taxon>
        <taxon>Actinomycetes</taxon>
        <taxon>Mycobacteriales</taxon>
        <taxon>Gordoniaceae</taxon>
        <taxon>Gordonia</taxon>
    </lineage>
</organism>
<accession>A0ABU7MJZ3</accession>